<dbReference type="RefSeq" id="WP_161823693.1">
    <property type="nucleotide sequence ID" value="NZ_WVIC01000002.1"/>
</dbReference>
<evidence type="ECO:0000313" key="1">
    <source>
        <dbReference type="EMBL" id="NCJ05214.1"/>
    </source>
</evidence>
<accession>A0A8K2A6B2</accession>
<dbReference type="Proteomes" id="UP000607397">
    <property type="component" value="Unassembled WGS sequence"/>
</dbReference>
<protein>
    <submittedName>
        <fullName evidence="1">Uncharacterized protein</fullName>
    </submittedName>
</protein>
<dbReference type="AlphaFoldDB" id="A0A8K2A6B2"/>
<keyword evidence="2" id="KW-1185">Reference proteome</keyword>
<sequence length="188" mass="21635">MLGFPYGTTQTFRYNNASDLTLTLLAAEFRPGNDEDSDIRTIGYARRPDEEYEFRTQRTNEGASYWTAPRFQAYEFEWRLQRLSLQKAEVLIALFERQQRERLPIRLHDQRLASRQVSPRTRARVGTVAGAPTISGMVYFWGQYDIELLLQPENVVLAGGDCKTGAKYYNASFSAREMDFVPVSEDIA</sequence>
<proteinExistence type="predicted"/>
<comment type="caution">
    <text evidence="1">The sequence shown here is derived from an EMBL/GenBank/DDBJ whole genome shotgun (WGS) entry which is preliminary data.</text>
</comment>
<gene>
    <name evidence="1" type="ORF">GS597_01495</name>
</gene>
<reference evidence="1" key="1">
    <citation type="submission" date="2019-12" db="EMBL/GenBank/DDBJ databases">
        <title>High-Quality draft genome sequences of three cyanobacteria isolated from the limestone walls of the Old Cathedral of Coimbra.</title>
        <authorList>
            <person name="Tiago I."/>
            <person name="Soares F."/>
            <person name="Portugal A."/>
        </authorList>
    </citation>
    <scope>NUCLEOTIDE SEQUENCE [LARGE SCALE GENOMIC DNA]</scope>
    <source>
        <strain evidence="1">C</strain>
    </source>
</reference>
<name>A0A8K2A6B2_9CYAN</name>
<evidence type="ECO:0000313" key="2">
    <source>
        <dbReference type="Proteomes" id="UP000607397"/>
    </source>
</evidence>
<organism evidence="1 2">
    <name type="scientific">Petrachloros mirabilis ULC683</name>
    <dbReference type="NCBI Taxonomy" id="2781853"/>
    <lineage>
        <taxon>Bacteria</taxon>
        <taxon>Bacillati</taxon>
        <taxon>Cyanobacteriota</taxon>
        <taxon>Cyanophyceae</taxon>
        <taxon>Synechococcales</taxon>
        <taxon>Petrachlorosaceae</taxon>
        <taxon>Petrachloros</taxon>
        <taxon>Petrachloros mirabilis</taxon>
    </lineage>
</organism>
<dbReference type="EMBL" id="WVIC01000002">
    <property type="protein sequence ID" value="NCJ05214.1"/>
    <property type="molecule type" value="Genomic_DNA"/>
</dbReference>